<feature type="transmembrane region" description="Helical" evidence="6">
    <location>
        <begin position="45"/>
        <end position="66"/>
    </location>
</feature>
<dbReference type="PANTHER" id="PTHR10057:SF0">
    <property type="entry name" value="TRANSLOCATOR PROTEIN"/>
    <property type="match status" value="1"/>
</dbReference>
<dbReference type="RefSeq" id="WP_348263727.1">
    <property type="nucleotide sequence ID" value="NZ_CP121196.1"/>
</dbReference>
<feature type="transmembrane region" description="Helical" evidence="6">
    <location>
        <begin position="136"/>
        <end position="153"/>
    </location>
</feature>
<evidence type="ECO:0000256" key="5">
    <source>
        <dbReference type="ARBA" id="ARBA00023136"/>
    </source>
</evidence>
<comment type="similarity">
    <text evidence="2">Belongs to the TspO/BZRP family.</text>
</comment>
<evidence type="ECO:0000256" key="1">
    <source>
        <dbReference type="ARBA" id="ARBA00004141"/>
    </source>
</evidence>
<evidence type="ECO:0000313" key="7">
    <source>
        <dbReference type="EMBL" id="XBH18503.1"/>
    </source>
</evidence>
<feature type="transmembrane region" description="Helical" evidence="6">
    <location>
        <begin position="6"/>
        <end position="24"/>
    </location>
</feature>
<dbReference type="Pfam" id="PF03073">
    <property type="entry name" value="TspO_MBR"/>
    <property type="match status" value="1"/>
</dbReference>
<feature type="transmembrane region" description="Helical" evidence="6">
    <location>
        <begin position="78"/>
        <end position="96"/>
    </location>
</feature>
<proteinExistence type="inferred from homology"/>
<dbReference type="EMBL" id="CP121196">
    <property type="protein sequence ID" value="XBH18503.1"/>
    <property type="molecule type" value="Genomic_DNA"/>
</dbReference>
<dbReference type="Gene3D" id="1.20.1260.100">
    <property type="entry name" value="TspO/MBR protein"/>
    <property type="match status" value="1"/>
</dbReference>
<dbReference type="InterPro" id="IPR038330">
    <property type="entry name" value="TspO/MBR-related_sf"/>
</dbReference>
<evidence type="ECO:0000256" key="3">
    <source>
        <dbReference type="ARBA" id="ARBA00022692"/>
    </source>
</evidence>
<evidence type="ECO:0000256" key="2">
    <source>
        <dbReference type="ARBA" id="ARBA00007524"/>
    </source>
</evidence>
<protein>
    <submittedName>
        <fullName evidence="7">Tryptophan-rich sensory protein</fullName>
    </submittedName>
</protein>
<feature type="transmembrane region" description="Helical" evidence="6">
    <location>
        <begin position="108"/>
        <end position="130"/>
    </location>
</feature>
<keyword evidence="3 6" id="KW-0812">Transmembrane</keyword>
<dbReference type="GO" id="GO:0033013">
    <property type="term" value="P:tetrapyrrole metabolic process"/>
    <property type="evidence" value="ECO:0007669"/>
    <property type="project" value="UniProtKB-ARBA"/>
</dbReference>
<keyword evidence="4 6" id="KW-1133">Transmembrane helix</keyword>
<sequence length="157" mass="17289">MHWLSLVGLIVLCEGVGGLGGMWTGPEIPRWYRTLNKPSFNPPGWIFGPVWTTLYLLMAIAAWLVFNSTASSARTIGLGLFFVQLALNLAWSWIFFRKHAIGSAAVEVALLWCSIGATTVLFSQVSSAAAWLMAPYWAWVTFASILNATIWRLNPAA</sequence>
<dbReference type="PANTHER" id="PTHR10057">
    <property type="entry name" value="PERIPHERAL-TYPE BENZODIAZEPINE RECEPTOR"/>
    <property type="match status" value="1"/>
</dbReference>
<evidence type="ECO:0000256" key="6">
    <source>
        <dbReference type="SAM" id="Phobius"/>
    </source>
</evidence>
<dbReference type="FunFam" id="1.20.1260.100:FF:000001">
    <property type="entry name" value="translocator protein 2"/>
    <property type="match status" value="1"/>
</dbReference>
<name>A0AAU7DL64_9BACT</name>
<dbReference type="PIRSF" id="PIRSF005859">
    <property type="entry name" value="PBR"/>
    <property type="match status" value="1"/>
</dbReference>
<dbReference type="GO" id="GO:0016020">
    <property type="term" value="C:membrane"/>
    <property type="evidence" value="ECO:0007669"/>
    <property type="project" value="UniProtKB-SubCell"/>
</dbReference>
<comment type="subcellular location">
    <subcellularLocation>
        <location evidence="1">Membrane</location>
        <topology evidence="1">Multi-pass membrane protein</topology>
    </subcellularLocation>
</comment>
<dbReference type="AlphaFoldDB" id="A0AAU7DL64"/>
<keyword evidence="5 6" id="KW-0472">Membrane</keyword>
<accession>A0AAU7DL64</accession>
<gene>
    <name evidence="7" type="ORF">P8935_04000</name>
</gene>
<organism evidence="7">
    <name type="scientific">Telmatobacter sp. DSM 110680</name>
    <dbReference type="NCBI Taxonomy" id="3036704"/>
    <lineage>
        <taxon>Bacteria</taxon>
        <taxon>Pseudomonadati</taxon>
        <taxon>Acidobacteriota</taxon>
        <taxon>Terriglobia</taxon>
        <taxon>Terriglobales</taxon>
        <taxon>Acidobacteriaceae</taxon>
        <taxon>Telmatobacter</taxon>
    </lineage>
</organism>
<dbReference type="InterPro" id="IPR004307">
    <property type="entry name" value="TspO_MBR"/>
</dbReference>
<dbReference type="CDD" id="cd15904">
    <property type="entry name" value="TSPO_MBR"/>
    <property type="match status" value="1"/>
</dbReference>
<evidence type="ECO:0000256" key="4">
    <source>
        <dbReference type="ARBA" id="ARBA00022989"/>
    </source>
</evidence>
<reference evidence="7" key="1">
    <citation type="submission" date="2023-03" db="EMBL/GenBank/DDBJ databases">
        <title>Edaphobacter sp.</title>
        <authorList>
            <person name="Huber K.J."/>
            <person name="Papendorf J."/>
            <person name="Pilke C."/>
            <person name="Bunk B."/>
            <person name="Sproeer C."/>
            <person name="Pester M."/>
        </authorList>
    </citation>
    <scope>NUCLEOTIDE SEQUENCE</scope>
    <source>
        <strain evidence="7">DSM 110680</strain>
    </source>
</reference>